<evidence type="ECO:0008006" key="3">
    <source>
        <dbReference type="Google" id="ProtNLM"/>
    </source>
</evidence>
<comment type="caution">
    <text evidence="1">The sequence shown here is derived from an EMBL/GenBank/DDBJ whole genome shotgun (WGS) entry which is preliminary data.</text>
</comment>
<dbReference type="OrthoDB" id="47689at2759"/>
<dbReference type="AlphaFoldDB" id="A0A1Z5K3B9"/>
<keyword evidence="2" id="KW-1185">Reference proteome</keyword>
<dbReference type="InParanoid" id="A0A1Z5K3B9"/>
<name>A0A1Z5K3B9_FISSO</name>
<reference evidence="1 2" key="1">
    <citation type="journal article" date="2015" name="Plant Cell">
        <title>Oil accumulation by the oleaginous diatom Fistulifera solaris as revealed by the genome and transcriptome.</title>
        <authorList>
            <person name="Tanaka T."/>
            <person name="Maeda Y."/>
            <person name="Veluchamy A."/>
            <person name="Tanaka M."/>
            <person name="Abida H."/>
            <person name="Marechal E."/>
            <person name="Bowler C."/>
            <person name="Muto M."/>
            <person name="Sunaga Y."/>
            <person name="Tanaka M."/>
            <person name="Yoshino T."/>
            <person name="Taniguchi T."/>
            <person name="Fukuda Y."/>
            <person name="Nemoto M."/>
            <person name="Matsumoto M."/>
            <person name="Wong P.S."/>
            <person name="Aburatani S."/>
            <person name="Fujibuchi W."/>
        </authorList>
    </citation>
    <scope>NUCLEOTIDE SEQUENCE [LARGE SCALE GENOMIC DNA]</scope>
    <source>
        <strain evidence="1 2">JPCC DA0580</strain>
    </source>
</reference>
<evidence type="ECO:0000313" key="2">
    <source>
        <dbReference type="Proteomes" id="UP000198406"/>
    </source>
</evidence>
<evidence type="ECO:0000313" key="1">
    <source>
        <dbReference type="EMBL" id="GAX20696.1"/>
    </source>
</evidence>
<protein>
    <recommendedName>
        <fullName evidence="3">F-box domain-containing protein</fullName>
    </recommendedName>
</protein>
<proteinExistence type="predicted"/>
<dbReference type="Proteomes" id="UP000198406">
    <property type="component" value="Unassembled WGS sequence"/>
</dbReference>
<accession>A0A1Z5K3B9</accession>
<dbReference type="EMBL" id="BDSP01000152">
    <property type="protein sequence ID" value="GAX20696.1"/>
    <property type="molecule type" value="Genomic_DNA"/>
</dbReference>
<sequence length="737" mass="83342">MTEDDSSSPCISSGNDSLLSLQDLGEDLLAIVLSYLDLSSAMRWKNLINSSWKSRLTLPSLKHVWKNFFCQQGFSRQDFPHDGSVETILQELQYRIMLQKTLWGRHRRLRNSSSSLSLPNRLFSFLPILPDDTAGEPETIWWNDPPPVNFACDSFVLTSTAAGSEFLLLNPFTHSLSLYASVLDNAVHSDEGMMEQAMQQAAACITSPSDCLPYSSDQPSFLSSSLSSSMTSTHSTPLHSPPFSTLFHSFTATTSRNIWTPEQEEDERIELAAVAFEDRVRRNHSLYNSKYHKDPHHVLISHDDPMLDVDWVHYFWKHASRLQQSTHRSFFPMDEQDESGEVQVEIAHIGLDAKPVMLNVDDKNEATGSTIMLSVGRALYTERFNHDESILECFEIMSWFRKGNQTLSQWICRVRGDFQWVELCAINKLVYLNPSMPNGDHLIRHWNQPLGNSQVLVYPMVEYSASSQSDSDGIVDPSRYFPAAKLIIECQRRVSALGICATGNYLIVATLPARLMLWSMCTTPATPVLVQEIGLNDVVPFATESPIQSIHPPKSVSIEERGFCTVHKSQIHGSTLLVWHYGMQTETQNRQFQIHTMIHLPLSTQRTPQIHYDGKRLIVFGQDHISLIILVYEIITLIDHPVHQECFTGKQVDGGVFDIRAPGTSPRVRFVNRIRHAALGGIEDYESLKMTCNERHIVVNTKTGNLLSEGAIPFHEGLLVIDLDDYHKRSISCDNSL</sequence>
<gene>
    <name evidence="1" type="ORF">FisN_7Hh005</name>
</gene>
<organism evidence="1 2">
    <name type="scientific">Fistulifera solaris</name>
    <name type="common">Oleaginous diatom</name>
    <dbReference type="NCBI Taxonomy" id="1519565"/>
    <lineage>
        <taxon>Eukaryota</taxon>
        <taxon>Sar</taxon>
        <taxon>Stramenopiles</taxon>
        <taxon>Ochrophyta</taxon>
        <taxon>Bacillariophyta</taxon>
        <taxon>Bacillariophyceae</taxon>
        <taxon>Bacillariophycidae</taxon>
        <taxon>Naviculales</taxon>
        <taxon>Naviculaceae</taxon>
        <taxon>Fistulifera</taxon>
    </lineage>
</organism>